<accession>A0A9N8WPR2</accession>
<feature type="compositionally biased region" description="Polar residues" evidence="1">
    <location>
        <begin position="13"/>
        <end position="33"/>
    </location>
</feature>
<proteinExistence type="predicted"/>
<feature type="region of interest" description="Disordered" evidence="1">
    <location>
        <begin position="1"/>
        <end position="33"/>
    </location>
</feature>
<keyword evidence="3" id="KW-1185">Reference proteome</keyword>
<dbReference type="OrthoDB" id="10437844at2759"/>
<evidence type="ECO:0000256" key="1">
    <source>
        <dbReference type="SAM" id="MobiDB-lite"/>
    </source>
</evidence>
<dbReference type="AlphaFoldDB" id="A0A9N8WPR2"/>
<dbReference type="Proteomes" id="UP000789342">
    <property type="component" value="Unassembled WGS sequence"/>
</dbReference>
<sequence>MHRLSRTDHSVPGLTTSMARTVTQTKSFTDSAGNSTTLVRARSVLRAGHSAPDFS</sequence>
<evidence type="ECO:0000313" key="3">
    <source>
        <dbReference type="Proteomes" id="UP000789342"/>
    </source>
</evidence>
<organism evidence="2 3">
    <name type="scientific">Acaulospora morrowiae</name>
    <dbReference type="NCBI Taxonomy" id="94023"/>
    <lineage>
        <taxon>Eukaryota</taxon>
        <taxon>Fungi</taxon>
        <taxon>Fungi incertae sedis</taxon>
        <taxon>Mucoromycota</taxon>
        <taxon>Glomeromycotina</taxon>
        <taxon>Glomeromycetes</taxon>
        <taxon>Diversisporales</taxon>
        <taxon>Acaulosporaceae</taxon>
        <taxon>Acaulospora</taxon>
    </lineage>
</organism>
<gene>
    <name evidence="2" type="ORF">AMORRO_LOCUS2939</name>
</gene>
<dbReference type="EMBL" id="CAJVPV010001344">
    <property type="protein sequence ID" value="CAG8494416.1"/>
    <property type="molecule type" value="Genomic_DNA"/>
</dbReference>
<evidence type="ECO:0000313" key="2">
    <source>
        <dbReference type="EMBL" id="CAG8494416.1"/>
    </source>
</evidence>
<name>A0A9N8WPR2_9GLOM</name>
<protein>
    <submittedName>
        <fullName evidence="2">3992_t:CDS:1</fullName>
    </submittedName>
</protein>
<comment type="caution">
    <text evidence="2">The sequence shown here is derived from an EMBL/GenBank/DDBJ whole genome shotgun (WGS) entry which is preliminary data.</text>
</comment>
<reference evidence="2" key="1">
    <citation type="submission" date="2021-06" db="EMBL/GenBank/DDBJ databases">
        <authorList>
            <person name="Kallberg Y."/>
            <person name="Tangrot J."/>
            <person name="Rosling A."/>
        </authorList>
    </citation>
    <scope>NUCLEOTIDE SEQUENCE</scope>
    <source>
        <strain evidence="2">CL551</strain>
    </source>
</reference>